<reference evidence="1 2" key="1">
    <citation type="submission" date="2018-04" db="EMBL/GenBank/DDBJ databases">
        <title>The genome of golden apple snail Pomacea canaliculata provides insight into stress tolerance and invasive adaptation.</title>
        <authorList>
            <person name="Liu C."/>
            <person name="Liu B."/>
            <person name="Ren Y."/>
            <person name="Zhang Y."/>
            <person name="Wang H."/>
            <person name="Li S."/>
            <person name="Jiang F."/>
            <person name="Yin L."/>
            <person name="Zhang G."/>
            <person name="Qian W."/>
            <person name="Fan W."/>
        </authorList>
    </citation>
    <scope>NUCLEOTIDE SEQUENCE [LARGE SCALE GENOMIC DNA]</scope>
    <source>
        <strain evidence="1">SZHN2017</strain>
        <tissue evidence="1">Muscle</tissue>
    </source>
</reference>
<gene>
    <name evidence="1" type="ORF">C0Q70_05438</name>
</gene>
<sequence>MPNTGDTASPGRELLDREKYEIKSGQLCLLHRMGEKSYWVPVYVRVYRSCFEHFAVVSKDQAVTTNATYVNLRSASSSIVPGDCLSQFRVVQNNFEGTVITFDVRGHDSIEEWVDAFQSFTPPSSPTLAGVSPSLSPVIPRSPVLPPLPEIDEQE</sequence>
<keyword evidence="2" id="KW-1185">Reference proteome</keyword>
<name>A0A2T7PL68_POMCA</name>
<evidence type="ECO:0000313" key="1">
    <source>
        <dbReference type="EMBL" id="PVD34175.1"/>
    </source>
</evidence>
<evidence type="ECO:0008006" key="3">
    <source>
        <dbReference type="Google" id="ProtNLM"/>
    </source>
</evidence>
<dbReference type="AlphaFoldDB" id="A0A2T7PL68"/>
<dbReference type="Proteomes" id="UP000245119">
    <property type="component" value="Linkage Group LG3"/>
</dbReference>
<evidence type="ECO:0000313" key="2">
    <source>
        <dbReference type="Proteomes" id="UP000245119"/>
    </source>
</evidence>
<organism evidence="1 2">
    <name type="scientific">Pomacea canaliculata</name>
    <name type="common">Golden apple snail</name>
    <dbReference type="NCBI Taxonomy" id="400727"/>
    <lineage>
        <taxon>Eukaryota</taxon>
        <taxon>Metazoa</taxon>
        <taxon>Spiralia</taxon>
        <taxon>Lophotrochozoa</taxon>
        <taxon>Mollusca</taxon>
        <taxon>Gastropoda</taxon>
        <taxon>Caenogastropoda</taxon>
        <taxon>Architaenioglossa</taxon>
        <taxon>Ampullarioidea</taxon>
        <taxon>Ampullariidae</taxon>
        <taxon>Pomacea</taxon>
    </lineage>
</organism>
<proteinExistence type="predicted"/>
<protein>
    <recommendedName>
        <fullName evidence="3">PH domain-containing protein</fullName>
    </recommendedName>
</protein>
<dbReference type="OrthoDB" id="6538124at2759"/>
<dbReference type="EMBL" id="PZQS01000003">
    <property type="protein sequence ID" value="PVD34175.1"/>
    <property type="molecule type" value="Genomic_DNA"/>
</dbReference>
<accession>A0A2T7PL68</accession>
<comment type="caution">
    <text evidence="1">The sequence shown here is derived from an EMBL/GenBank/DDBJ whole genome shotgun (WGS) entry which is preliminary data.</text>
</comment>